<keyword evidence="2 4" id="KW-0863">Zinc-finger</keyword>
<evidence type="ECO:0000256" key="4">
    <source>
        <dbReference type="PROSITE-ProRule" id="PRU01343"/>
    </source>
</evidence>
<accession>A0A328DJQ8</accession>
<dbReference type="Pfam" id="PF06839">
    <property type="entry name" value="Zn_ribbon_GRF"/>
    <property type="match status" value="1"/>
</dbReference>
<evidence type="ECO:0000313" key="6">
    <source>
        <dbReference type="EMBL" id="RAL45734.1"/>
    </source>
</evidence>
<organism evidence="6 7">
    <name type="scientific">Cuscuta australis</name>
    <dbReference type="NCBI Taxonomy" id="267555"/>
    <lineage>
        <taxon>Eukaryota</taxon>
        <taxon>Viridiplantae</taxon>
        <taxon>Streptophyta</taxon>
        <taxon>Embryophyta</taxon>
        <taxon>Tracheophyta</taxon>
        <taxon>Spermatophyta</taxon>
        <taxon>Magnoliopsida</taxon>
        <taxon>eudicotyledons</taxon>
        <taxon>Gunneridae</taxon>
        <taxon>Pentapetalae</taxon>
        <taxon>asterids</taxon>
        <taxon>lamiids</taxon>
        <taxon>Solanales</taxon>
        <taxon>Convolvulaceae</taxon>
        <taxon>Cuscuteae</taxon>
        <taxon>Cuscuta</taxon>
        <taxon>Cuscuta subgen. Grammica</taxon>
        <taxon>Cuscuta sect. Cleistogrammica</taxon>
    </lineage>
</organism>
<dbReference type="InterPro" id="IPR010666">
    <property type="entry name" value="Znf_GRF"/>
</dbReference>
<keyword evidence="3" id="KW-0862">Zinc</keyword>
<keyword evidence="1" id="KW-0479">Metal-binding</keyword>
<evidence type="ECO:0000256" key="1">
    <source>
        <dbReference type="ARBA" id="ARBA00022723"/>
    </source>
</evidence>
<protein>
    <recommendedName>
        <fullName evidence="5">GRF-type domain-containing protein</fullName>
    </recommendedName>
</protein>
<name>A0A328DJQ8_9ASTE</name>
<sequence length="99" mass="11658">MGQRSYVNHSSSASSRRIEHFGDWLEVPTCNCGNEMRIQTAWTDSNPGRRFWICNEKGWRKCNMWDWIDPPMCDRAIKIIPSLLKTINAAEEENEQQRQ</sequence>
<feature type="domain" description="GRF-type" evidence="5">
    <location>
        <begin position="30"/>
        <end position="71"/>
    </location>
</feature>
<reference evidence="6 7" key="1">
    <citation type="submission" date="2018-06" db="EMBL/GenBank/DDBJ databases">
        <title>The Genome of Cuscuta australis (Dodder) Provides Insight into the Evolution of Plant Parasitism.</title>
        <authorList>
            <person name="Liu H."/>
        </authorList>
    </citation>
    <scope>NUCLEOTIDE SEQUENCE [LARGE SCALE GENOMIC DNA]</scope>
    <source>
        <strain evidence="7">cv. Yunnan</strain>
        <tissue evidence="6">Vines</tissue>
    </source>
</reference>
<gene>
    <name evidence="6" type="ORF">DM860_009598</name>
</gene>
<dbReference type="PANTHER" id="PTHR33248">
    <property type="entry name" value="ZINC ION-BINDING PROTEIN"/>
    <property type="match status" value="1"/>
</dbReference>
<dbReference type="PROSITE" id="PS51999">
    <property type="entry name" value="ZF_GRF"/>
    <property type="match status" value="1"/>
</dbReference>
<dbReference type="GO" id="GO:0008270">
    <property type="term" value="F:zinc ion binding"/>
    <property type="evidence" value="ECO:0007669"/>
    <property type="project" value="UniProtKB-KW"/>
</dbReference>
<proteinExistence type="predicted"/>
<comment type="caution">
    <text evidence="6">The sequence shown here is derived from an EMBL/GenBank/DDBJ whole genome shotgun (WGS) entry which is preliminary data.</text>
</comment>
<dbReference type="EMBL" id="NQVE01000129">
    <property type="protein sequence ID" value="RAL45734.1"/>
    <property type="molecule type" value="Genomic_DNA"/>
</dbReference>
<dbReference type="Proteomes" id="UP000249390">
    <property type="component" value="Unassembled WGS sequence"/>
</dbReference>
<dbReference type="AlphaFoldDB" id="A0A328DJQ8"/>
<evidence type="ECO:0000256" key="2">
    <source>
        <dbReference type="ARBA" id="ARBA00022771"/>
    </source>
</evidence>
<evidence type="ECO:0000313" key="7">
    <source>
        <dbReference type="Proteomes" id="UP000249390"/>
    </source>
</evidence>
<evidence type="ECO:0000256" key="3">
    <source>
        <dbReference type="ARBA" id="ARBA00022833"/>
    </source>
</evidence>
<keyword evidence="7" id="KW-1185">Reference proteome</keyword>
<evidence type="ECO:0000259" key="5">
    <source>
        <dbReference type="PROSITE" id="PS51999"/>
    </source>
</evidence>